<sequence>MRYDSTFQQLRRVFEDDMVFGINNQARPPTWVSKKGNRPCEEPRTDTNKLILKDQRRNLQPRDAIVLAFFLLFPNVGLNGHVTQSNVWQSPDVFHYVSSVEFVR</sequence>
<comment type="caution">
    <text evidence="1">The sequence shown here is derived from an EMBL/GenBank/DDBJ whole genome shotgun (WGS) entry which is preliminary data.</text>
</comment>
<keyword evidence="2" id="KW-1185">Reference proteome</keyword>
<protein>
    <submittedName>
        <fullName evidence="1">Uncharacterized protein</fullName>
    </submittedName>
</protein>
<gene>
    <name evidence="1" type="ORF">NQ318_001881</name>
</gene>
<organism evidence="1 2">
    <name type="scientific">Aromia moschata</name>
    <dbReference type="NCBI Taxonomy" id="1265417"/>
    <lineage>
        <taxon>Eukaryota</taxon>
        <taxon>Metazoa</taxon>
        <taxon>Ecdysozoa</taxon>
        <taxon>Arthropoda</taxon>
        <taxon>Hexapoda</taxon>
        <taxon>Insecta</taxon>
        <taxon>Pterygota</taxon>
        <taxon>Neoptera</taxon>
        <taxon>Endopterygota</taxon>
        <taxon>Coleoptera</taxon>
        <taxon>Polyphaga</taxon>
        <taxon>Cucujiformia</taxon>
        <taxon>Chrysomeloidea</taxon>
        <taxon>Cerambycidae</taxon>
        <taxon>Cerambycinae</taxon>
        <taxon>Callichromatini</taxon>
        <taxon>Aromia</taxon>
    </lineage>
</organism>
<dbReference type="Proteomes" id="UP001162162">
    <property type="component" value="Unassembled WGS sequence"/>
</dbReference>
<dbReference type="EMBL" id="JAPWTK010000020">
    <property type="protein sequence ID" value="KAJ8957885.1"/>
    <property type="molecule type" value="Genomic_DNA"/>
</dbReference>
<dbReference type="AlphaFoldDB" id="A0AAV8Z2V9"/>
<name>A0AAV8Z2V9_9CUCU</name>
<evidence type="ECO:0000313" key="1">
    <source>
        <dbReference type="EMBL" id="KAJ8957885.1"/>
    </source>
</evidence>
<evidence type="ECO:0000313" key="2">
    <source>
        <dbReference type="Proteomes" id="UP001162162"/>
    </source>
</evidence>
<reference evidence="1" key="1">
    <citation type="journal article" date="2023" name="Insect Mol. Biol.">
        <title>Genome sequencing provides insights into the evolution of gene families encoding plant cell wall-degrading enzymes in longhorned beetles.</title>
        <authorList>
            <person name="Shin N.R."/>
            <person name="Okamura Y."/>
            <person name="Kirsch R."/>
            <person name="Pauchet Y."/>
        </authorList>
    </citation>
    <scope>NUCLEOTIDE SEQUENCE</scope>
    <source>
        <strain evidence="1">AMC_N1</strain>
    </source>
</reference>
<proteinExistence type="predicted"/>
<accession>A0AAV8Z2V9</accession>